<feature type="compositionally biased region" description="Basic and acidic residues" evidence="2">
    <location>
        <begin position="432"/>
        <end position="449"/>
    </location>
</feature>
<proteinExistence type="predicted"/>
<keyword evidence="5" id="KW-1185">Reference proteome</keyword>
<feature type="compositionally biased region" description="Basic and acidic residues" evidence="2">
    <location>
        <begin position="931"/>
        <end position="943"/>
    </location>
</feature>
<feature type="region of interest" description="Disordered" evidence="2">
    <location>
        <begin position="262"/>
        <end position="299"/>
    </location>
</feature>
<feature type="compositionally biased region" description="Low complexity" evidence="2">
    <location>
        <begin position="350"/>
        <end position="361"/>
    </location>
</feature>
<feature type="compositionally biased region" description="Polar residues" evidence="2">
    <location>
        <begin position="793"/>
        <end position="819"/>
    </location>
</feature>
<feature type="compositionally biased region" description="Low complexity" evidence="2">
    <location>
        <begin position="1"/>
        <end position="28"/>
    </location>
</feature>
<feature type="domain" description="C3H1-type" evidence="3">
    <location>
        <begin position="1058"/>
        <end position="1086"/>
    </location>
</feature>
<feature type="region of interest" description="Disordered" evidence="2">
    <location>
        <begin position="771"/>
        <end position="962"/>
    </location>
</feature>
<feature type="compositionally biased region" description="Basic and acidic residues" evidence="2">
    <location>
        <begin position="716"/>
        <end position="728"/>
    </location>
</feature>
<feature type="compositionally biased region" description="Polar residues" evidence="2">
    <location>
        <begin position="482"/>
        <end position="495"/>
    </location>
</feature>
<feature type="region of interest" description="Disordered" evidence="2">
    <location>
        <begin position="1"/>
        <end position="217"/>
    </location>
</feature>
<name>A0A166XBK9_9PEZI</name>
<feature type="compositionally biased region" description="Polar residues" evidence="2">
    <location>
        <begin position="688"/>
        <end position="712"/>
    </location>
</feature>
<feature type="region of interest" description="Disordered" evidence="2">
    <location>
        <begin position="996"/>
        <end position="1017"/>
    </location>
</feature>
<organism evidence="4 5">
    <name type="scientific">Colletotrichum tofieldiae</name>
    <dbReference type="NCBI Taxonomy" id="708197"/>
    <lineage>
        <taxon>Eukaryota</taxon>
        <taxon>Fungi</taxon>
        <taxon>Dikarya</taxon>
        <taxon>Ascomycota</taxon>
        <taxon>Pezizomycotina</taxon>
        <taxon>Sordariomycetes</taxon>
        <taxon>Hypocreomycetidae</taxon>
        <taxon>Glomerellales</taxon>
        <taxon>Glomerellaceae</taxon>
        <taxon>Colletotrichum</taxon>
        <taxon>Colletotrichum spaethianum species complex</taxon>
    </lineage>
</organism>
<dbReference type="Proteomes" id="UP000076552">
    <property type="component" value="Unassembled WGS sequence"/>
</dbReference>
<accession>A0A166XBK9</accession>
<feature type="region of interest" description="Disordered" evidence="2">
    <location>
        <begin position="348"/>
        <end position="522"/>
    </location>
</feature>
<comment type="caution">
    <text evidence="4">The sequence shown here is derived from an EMBL/GenBank/DDBJ whole genome shotgun (WGS) entry which is preliminary data.</text>
</comment>
<feature type="compositionally biased region" description="Polar residues" evidence="2">
    <location>
        <begin position="262"/>
        <end position="271"/>
    </location>
</feature>
<keyword evidence="1" id="KW-0863">Zinc-finger</keyword>
<feature type="compositionally biased region" description="Polar residues" evidence="2">
    <location>
        <begin position="601"/>
        <end position="624"/>
    </location>
</feature>
<dbReference type="PROSITE" id="PS50103">
    <property type="entry name" value="ZF_C3H1"/>
    <property type="match status" value="1"/>
</dbReference>
<gene>
    <name evidence="4" type="ORF">CT0861_12454</name>
</gene>
<sequence>MNNYYPYGYSPYPGQAPGQQQQQQQPYFPTMPPFPPPAAAFAPQTNLFDARPQAPESYDQNQTMIPGLGYGHPQGFGWPQPQPQPQQQAASQVPYQQSWQPPRERPNLIPAAQYYQSDDAPKSQAPVASGALPPTAPKGLAKPTSDDAEEGELSDGELDDVYEPAETFPDTTTRRPDGDFRAAVNATGQNGNNNIGNATANRYGSARNGETRTPATADVDGMCLKGRMPFWTEADTKTGRERSGSYSPHLSPHEVHLHVDANNQHSNSPQTPAFRDQASQSSMAGAGQQSGKNAMEDARQRAQSAILHLWPLGVRHQDYVDEGIDKNIVKDLLTELKLDPGTLSQSTIPGLSQSYGQSGSQPINAPTPAAISKHADQVSSTTARSAGEERKDRIARLLAAKGAKPASLAPNSGAQAVGASDKTTIQQQKQDALQKSRDARAQKAGERKRSLQASQSKETSPASPNRRPSSAAAVTSTSSSANRQAQIGFPQQSAPQVAPASTIPGLFMSAPQSGPINNQRKRPVAADFVPNLHVNKRPFGHTQQDKPFVIDVSDASDDEDVEMEIGSPTDEPASTQRTDTPSRKTASFRDFPPLTEGLPQRQLSSPVPSNAATPQSGVIGTQPKQAHLDVMDKQIEAMKRKIALAEARAKLKAAMSGQPGGLKSNGQTPDTALDSESGKPGMRRVQSMGASSASDQPNGQTSPAVAEASSSMRLPKPSDKRVEGDSSRAQKLRVVSTNLPLVENRLQAKKSKLRLLQSQMSRLEKEIEEELAEKQKLTEEMEQLDQDSDESGGPQNQLKSNSVDPVVTQTSTESQSKVQSPLPVVTARVDQSDGMAASASNAAVVRPSSSQSPSIEHEEKASTPQREVAVTGKAATSPLKAPTSTNNPVSAAPKAPVNHEVVGNDEESRPATSDDASDVVMGESDDSSSEQDQKPCSDVHEPPENTTSAIATKSPSTSPVAADSTVSLVNSDTDLQQSSSSASPIPEQISLGVNESTPEQRVGAAPPVAQSTVEPSIGDRFTPYESPLQYFRAYRYHPKFAETVPGGLRSLTYSNRIDPNLPICPDQLARRDCPRGADCIYQHFESMKLPDDQILLQLGGTTFEGPEKAKFNEGLRKLLQEMRSQNIKDFPSIAQGIVDYRNRFTGDPSKILPLGNVSI</sequence>
<evidence type="ECO:0000313" key="5">
    <source>
        <dbReference type="Proteomes" id="UP000076552"/>
    </source>
</evidence>
<feature type="compositionally biased region" description="Polar residues" evidence="2">
    <location>
        <begin position="944"/>
        <end position="962"/>
    </location>
</feature>
<feature type="region of interest" description="Disordered" evidence="2">
    <location>
        <begin position="649"/>
        <end position="739"/>
    </location>
</feature>
<feature type="compositionally biased region" description="Low complexity" evidence="2">
    <location>
        <begin position="85"/>
        <end position="98"/>
    </location>
</feature>
<feature type="compositionally biased region" description="Acidic residues" evidence="2">
    <location>
        <begin position="780"/>
        <end position="790"/>
    </location>
</feature>
<feature type="region of interest" description="Disordered" evidence="2">
    <location>
        <begin position="554"/>
        <end position="625"/>
    </location>
</feature>
<feature type="compositionally biased region" description="Acidic residues" evidence="2">
    <location>
        <begin position="554"/>
        <end position="563"/>
    </location>
</feature>
<evidence type="ECO:0000313" key="4">
    <source>
        <dbReference type="EMBL" id="KZL76442.1"/>
    </source>
</evidence>
<dbReference type="GO" id="GO:0008270">
    <property type="term" value="F:zinc ion binding"/>
    <property type="evidence" value="ECO:0007669"/>
    <property type="project" value="UniProtKB-KW"/>
</dbReference>
<evidence type="ECO:0000256" key="2">
    <source>
        <dbReference type="SAM" id="MobiDB-lite"/>
    </source>
</evidence>
<feature type="compositionally biased region" description="Low complexity" evidence="2">
    <location>
        <begin position="277"/>
        <end position="291"/>
    </location>
</feature>
<feature type="compositionally biased region" description="Pro residues" evidence="2">
    <location>
        <begin position="29"/>
        <end position="38"/>
    </location>
</feature>
<dbReference type="AlphaFoldDB" id="A0A166XBK9"/>
<feature type="compositionally biased region" description="Low complexity" evidence="2">
    <location>
        <begin position="460"/>
        <end position="481"/>
    </location>
</feature>
<dbReference type="EMBL" id="LFIV01000015">
    <property type="protein sequence ID" value="KZL76442.1"/>
    <property type="molecule type" value="Genomic_DNA"/>
</dbReference>
<evidence type="ECO:0000256" key="1">
    <source>
        <dbReference type="PROSITE-ProRule" id="PRU00723"/>
    </source>
</evidence>
<feature type="zinc finger region" description="C3H1-type" evidence="1">
    <location>
        <begin position="1058"/>
        <end position="1086"/>
    </location>
</feature>
<reference evidence="4 5" key="1">
    <citation type="submission" date="2015-06" db="EMBL/GenBank/DDBJ databases">
        <title>Survival trade-offs in plant roots during colonization by closely related pathogenic and mutualistic fungi.</title>
        <authorList>
            <person name="Hacquard S."/>
            <person name="Kracher B."/>
            <person name="Hiruma K."/>
            <person name="Weinman A."/>
            <person name="Muench P."/>
            <person name="Garrido Oter R."/>
            <person name="Ver Loren van Themaat E."/>
            <person name="Dallerey J.-F."/>
            <person name="Damm U."/>
            <person name="Henrissat B."/>
            <person name="Lespinet O."/>
            <person name="Thon M."/>
            <person name="Kemen E."/>
            <person name="McHardy A.C."/>
            <person name="Schulze-Lefert P."/>
            <person name="O'Connell R.J."/>
        </authorList>
    </citation>
    <scope>NUCLEOTIDE SEQUENCE [LARGE SCALE GENOMIC DNA]</scope>
    <source>
        <strain evidence="4 5">0861</strain>
    </source>
</reference>
<dbReference type="InterPro" id="IPR000571">
    <property type="entry name" value="Znf_CCCH"/>
</dbReference>
<dbReference type="STRING" id="708197.A0A166XBK9"/>
<feature type="compositionally biased region" description="Polar residues" evidence="2">
    <location>
        <begin position="572"/>
        <end position="585"/>
    </location>
</feature>
<feature type="compositionally biased region" description="Acidic residues" evidence="2">
    <location>
        <begin position="146"/>
        <end position="163"/>
    </location>
</feature>
<keyword evidence="1" id="KW-0479">Metal-binding</keyword>
<evidence type="ECO:0000259" key="3">
    <source>
        <dbReference type="PROSITE" id="PS50103"/>
    </source>
</evidence>
<keyword evidence="1" id="KW-0862">Zinc</keyword>
<feature type="compositionally biased region" description="Basic and acidic residues" evidence="2">
    <location>
        <begin position="386"/>
        <end position="395"/>
    </location>
</feature>
<feature type="compositionally biased region" description="Polar residues" evidence="2">
    <location>
        <begin position="421"/>
        <end position="431"/>
    </location>
</feature>
<feature type="compositionally biased region" description="Low complexity" evidence="2">
    <location>
        <begin position="182"/>
        <end position="201"/>
    </location>
</feature>
<protein>
    <recommendedName>
        <fullName evidence="3">C3H1-type domain-containing protein</fullName>
    </recommendedName>
</protein>